<name>A0ABV1L0A0_9BACL</name>
<dbReference type="InterPro" id="IPR006059">
    <property type="entry name" value="SBP"/>
</dbReference>
<feature type="chain" id="PRO_5047536565" evidence="2">
    <location>
        <begin position="32"/>
        <end position="558"/>
    </location>
</feature>
<dbReference type="EMBL" id="JASKHM010000017">
    <property type="protein sequence ID" value="MEQ4485789.1"/>
    <property type="molecule type" value="Genomic_DNA"/>
</dbReference>
<evidence type="ECO:0000313" key="3">
    <source>
        <dbReference type="EMBL" id="MEQ4485789.1"/>
    </source>
</evidence>
<protein>
    <submittedName>
        <fullName evidence="3">Extracellular solute-binding protein</fullName>
    </submittedName>
</protein>
<dbReference type="PROSITE" id="PS51257">
    <property type="entry name" value="PROKAR_LIPOPROTEIN"/>
    <property type="match status" value="1"/>
</dbReference>
<evidence type="ECO:0000256" key="1">
    <source>
        <dbReference type="SAM" id="MobiDB-lite"/>
    </source>
</evidence>
<organism evidence="3 4">
    <name type="scientific">Cohnella silvisoli</name>
    <dbReference type="NCBI Taxonomy" id="2873699"/>
    <lineage>
        <taxon>Bacteria</taxon>
        <taxon>Bacillati</taxon>
        <taxon>Bacillota</taxon>
        <taxon>Bacilli</taxon>
        <taxon>Bacillales</taxon>
        <taxon>Paenibacillaceae</taxon>
        <taxon>Cohnella</taxon>
    </lineage>
</organism>
<keyword evidence="4" id="KW-1185">Reference proteome</keyword>
<dbReference type="PANTHER" id="PTHR43649:SF17">
    <property type="entry name" value="ABC TRANSPORTER SOLUTE BINDING PROTEIN-SUGAR TRANSPORT"/>
    <property type="match status" value="1"/>
</dbReference>
<evidence type="ECO:0000313" key="4">
    <source>
        <dbReference type="Proteomes" id="UP001493487"/>
    </source>
</evidence>
<dbReference type="InterPro" id="IPR050490">
    <property type="entry name" value="Bact_solute-bd_prot1"/>
</dbReference>
<sequence length="558" mass="62617">MSKRFKQWITTATAISMLVAVLVACSSGGGAKQGASSSSPPTTSPAPSESQATATPPEEKIELSMFYSDSGLAVDPPDTDLSDNPYINIVEEKANVDLKVEVPPYSDFPTKFNLMLASGKLPDIVHTYMPAEAYKAAREGAFIDLKPYYDKSPIIQKYITPQMMELAKDPISGKYWRIPMALDKGPQGAGIYTRYDLVEKYNDGKWPESVEEWVELMRKIKKAEPNSIPMSTRAIGDYVFIYGGAVIFQMYGAAPYGYRIQGGKVIPNVVLPEYRAAVETMRQMYKEGLLDKEFATTDSEKWFTKWNNNNVLFQWNYADQLLAGAAYYRTQGTDQQKTQKFEFAPPLKESPTDPKYTVGAQAIPISDHGLYISSSSKDKDRAWKVIEAFASDELREAIFWGKENETYTVKDDKRLPIADKMGAKERTWLKSLAFIFGFTDGQDAQVAVNEQLIGDSTYFNEVQNSIKMLGEQAANVGLGAPIGYVEPEVVAKKGPEIMQAINKFTVKAIMGRISMDQFDKEVKAWEQKYRAFKYDPLQKFIDENKDQQIALGYKMAGW</sequence>
<dbReference type="Gene3D" id="3.40.190.10">
    <property type="entry name" value="Periplasmic binding protein-like II"/>
    <property type="match status" value="2"/>
</dbReference>
<reference evidence="3 4" key="1">
    <citation type="journal article" date="2023" name="Genome Announc.">
        <title>Pan-Genome Analyses of the Genus Cohnella and Proposal of the Novel Species Cohnella silvisoli sp. nov., Isolated from Forest Soil.</title>
        <authorList>
            <person name="Wang C."/>
            <person name="Mao L."/>
            <person name="Bao G."/>
            <person name="Zhu H."/>
        </authorList>
    </citation>
    <scope>NUCLEOTIDE SEQUENCE [LARGE SCALE GENOMIC DNA]</scope>
    <source>
        <strain evidence="3 4">NL03-T5-1</strain>
    </source>
</reference>
<dbReference type="Proteomes" id="UP001493487">
    <property type="component" value="Unassembled WGS sequence"/>
</dbReference>
<evidence type="ECO:0000256" key="2">
    <source>
        <dbReference type="SAM" id="SignalP"/>
    </source>
</evidence>
<dbReference type="Pfam" id="PF13416">
    <property type="entry name" value="SBP_bac_8"/>
    <property type="match status" value="1"/>
</dbReference>
<dbReference type="PANTHER" id="PTHR43649">
    <property type="entry name" value="ARABINOSE-BINDING PROTEIN-RELATED"/>
    <property type="match status" value="1"/>
</dbReference>
<proteinExistence type="predicted"/>
<feature type="compositionally biased region" description="Low complexity" evidence="1">
    <location>
        <begin position="33"/>
        <end position="56"/>
    </location>
</feature>
<accession>A0ABV1L0A0</accession>
<comment type="caution">
    <text evidence="3">The sequence shown here is derived from an EMBL/GenBank/DDBJ whole genome shotgun (WGS) entry which is preliminary data.</text>
</comment>
<feature type="signal peptide" evidence="2">
    <location>
        <begin position="1"/>
        <end position="31"/>
    </location>
</feature>
<gene>
    <name evidence="3" type="ORF">QJS35_25750</name>
</gene>
<feature type="region of interest" description="Disordered" evidence="1">
    <location>
        <begin position="30"/>
        <end position="56"/>
    </location>
</feature>
<dbReference type="RefSeq" id="WP_232188665.1">
    <property type="nucleotide sequence ID" value="NZ_JAIOAP010000016.1"/>
</dbReference>
<keyword evidence="2" id="KW-0732">Signal</keyword>
<dbReference type="SUPFAM" id="SSF53850">
    <property type="entry name" value="Periplasmic binding protein-like II"/>
    <property type="match status" value="1"/>
</dbReference>